<dbReference type="InterPro" id="IPR004155">
    <property type="entry name" value="PBS_lyase_HEAT"/>
</dbReference>
<dbReference type="PROSITE" id="PS51379">
    <property type="entry name" value="4FE4S_FER_2"/>
    <property type="match status" value="1"/>
</dbReference>
<dbReference type="Gene3D" id="3.30.70.20">
    <property type="match status" value="1"/>
</dbReference>
<dbReference type="GO" id="GO:0046872">
    <property type="term" value="F:metal ion binding"/>
    <property type="evidence" value="ECO:0007669"/>
    <property type="project" value="UniProtKB-KW"/>
</dbReference>
<dbReference type="Proteomes" id="UP000184476">
    <property type="component" value="Unassembled WGS sequence"/>
</dbReference>
<dbReference type="InterPro" id="IPR011989">
    <property type="entry name" value="ARM-like"/>
</dbReference>
<evidence type="ECO:0000256" key="9">
    <source>
        <dbReference type="SAM" id="Coils"/>
    </source>
</evidence>
<keyword evidence="7" id="KW-0408">Iron</keyword>
<name>A0A1M4VH62_9BACL</name>
<dbReference type="InterPro" id="IPR004453">
    <property type="entry name" value="QueG"/>
</dbReference>
<dbReference type="SUPFAM" id="SSF48371">
    <property type="entry name" value="ARM repeat"/>
    <property type="match status" value="1"/>
</dbReference>
<dbReference type="InterPro" id="IPR017896">
    <property type="entry name" value="4Fe4S_Fe-S-bd"/>
</dbReference>
<evidence type="ECO:0000256" key="3">
    <source>
        <dbReference type="ARBA" id="ARBA00022694"/>
    </source>
</evidence>
<keyword evidence="12" id="KW-1185">Reference proteome</keyword>
<keyword evidence="2" id="KW-0963">Cytoplasm</keyword>
<protein>
    <submittedName>
        <fullName evidence="11">Epoxyqueuosine reductase</fullName>
    </submittedName>
</protein>
<dbReference type="PANTHER" id="PTHR30002">
    <property type="entry name" value="EPOXYQUEUOSINE REDUCTASE"/>
    <property type="match status" value="1"/>
</dbReference>
<feature type="domain" description="4Fe-4S ferredoxin-type" evidence="10">
    <location>
        <begin position="179"/>
        <end position="208"/>
    </location>
</feature>
<evidence type="ECO:0000259" key="10">
    <source>
        <dbReference type="PROSITE" id="PS51379"/>
    </source>
</evidence>
<dbReference type="Gene3D" id="1.25.10.10">
    <property type="entry name" value="Leucine-rich Repeat Variant"/>
    <property type="match status" value="1"/>
</dbReference>
<reference evidence="11 12" key="1">
    <citation type="submission" date="2016-11" db="EMBL/GenBank/DDBJ databases">
        <authorList>
            <person name="Jaros S."/>
            <person name="Januszkiewicz K."/>
            <person name="Wedrychowicz H."/>
        </authorList>
    </citation>
    <scope>NUCLEOTIDE SEQUENCE [LARGE SCALE GENOMIC DNA]</scope>
    <source>
        <strain evidence="11 12">DSM 44666</strain>
    </source>
</reference>
<dbReference type="EMBL" id="FQVL01000002">
    <property type="protein sequence ID" value="SHE68366.1"/>
    <property type="molecule type" value="Genomic_DNA"/>
</dbReference>
<dbReference type="SUPFAM" id="SSF54862">
    <property type="entry name" value="4Fe-4S ferredoxins"/>
    <property type="match status" value="1"/>
</dbReference>
<evidence type="ECO:0000313" key="11">
    <source>
        <dbReference type="EMBL" id="SHE68366.1"/>
    </source>
</evidence>
<dbReference type="Pfam" id="PF13484">
    <property type="entry name" value="Fer4_16"/>
    <property type="match status" value="1"/>
</dbReference>
<dbReference type="InterPro" id="IPR013542">
    <property type="entry name" value="QueG_DUF1730"/>
</dbReference>
<organism evidence="11 12">
    <name type="scientific">Seinonella peptonophila</name>
    <dbReference type="NCBI Taxonomy" id="112248"/>
    <lineage>
        <taxon>Bacteria</taxon>
        <taxon>Bacillati</taxon>
        <taxon>Bacillota</taxon>
        <taxon>Bacilli</taxon>
        <taxon>Bacillales</taxon>
        <taxon>Thermoactinomycetaceae</taxon>
        <taxon>Seinonella</taxon>
    </lineage>
</organism>
<sequence length="381" mass="42649">MKGQRLKDWIMKQAADIGIDQIGFASADPFDELRQRLVQHRELGYESGFEESDLDLRTSPSKNLPSVKTIIAIALAYPSRMKNPPQSAPGAYRGIFARASWGKDYHHVLRQKLDELANRIKERIPTAELMSMVDTGALSDRAVAQRAGIGWSGKNTSIITHKFGSWVYLGEMLTNLSIPPDQPIEDGCGDCNRCIEACPTGALVGPGQLNAKACIAFLTQTKESIPTAWRKKIGNRLYGCDTCQTVCPKNRKLSFTHQKDFAPDPERVKPLLKPLLKMSNREFRQQYCEMAGSWRGKKPIQRNAIIALAHFRDQSAIPDLAELLAYDPRPVIRQTAAWALGEIGGSQAEKALRKAEHEEDEQVVREEINQALQTLEQQNEK</sequence>
<dbReference type="FunFam" id="3.30.70.20:FF:000037">
    <property type="entry name" value="Epoxyqueuosine reductase"/>
    <property type="match status" value="1"/>
</dbReference>
<dbReference type="Pfam" id="PF08331">
    <property type="entry name" value="QueG_DUF1730"/>
    <property type="match status" value="1"/>
</dbReference>
<dbReference type="AlphaFoldDB" id="A0A1M4VH62"/>
<proteinExistence type="predicted"/>
<feature type="coiled-coil region" evidence="9">
    <location>
        <begin position="354"/>
        <end position="381"/>
    </location>
</feature>
<keyword evidence="1" id="KW-0004">4Fe-4S</keyword>
<evidence type="ECO:0000256" key="5">
    <source>
        <dbReference type="ARBA" id="ARBA00022785"/>
    </source>
</evidence>
<evidence type="ECO:0000256" key="6">
    <source>
        <dbReference type="ARBA" id="ARBA00023002"/>
    </source>
</evidence>
<dbReference type="PANTHER" id="PTHR30002:SF4">
    <property type="entry name" value="EPOXYQUEUOSINE REDUCTASE"/>
    <property type="match status" value="1"/>
</dbReference>
<dbReference type="InterPro" id="IPR016024">
    <property type="entry name" value="ARM-type_fold"/>
</dbReference>
<dbReference type="Pfam" id="PF13646">
    <property type="entry name" value="HEAT_2"/>
    <property type="match status" value="1"/>
</dbReference>
<dbReference type="GO" id="GO:0052693">
    <property type="term" value="F:epoxyqueuosine reductase activity"/>
    <property type="evidence" value="ECO:0007669"/>
    <property type="project" value="TreeGrafter"/>
</dbReference>
<evidence type="ECO:0000313" key="12">
    <source>
        <dbReference type="Proteomes" id="UP000184476"/>
    </source>
</evidence>
<evidence type="ECO:0000256" key="1">
    <source>
        <dbReference type="ARBA" id="ARBA00022485"/>
    </source>
</evidence>
<dbReference type="GO" id="GO:0008616">
    <property type="term" value="P:tRNA queuosine(34) biosynthetic process"/>
    <property type="evidence" value="ECO:0007669"/>
    <property type="project" value="UniProtKB-KW"/>
</dbReference>
<accession>A0A1M4VH62</accession>
<keyword evidence="5" id="KW-0671">Queuosine biosynthesis</keyword>
<keyword evidence="6" id="KW-0560">Oxidoreductase</keyword>
<evidence type="ECO:0000256" key="2">
    <source>
        <dbReference type="ARBA" id="ARBA00022490"/>
    </source>
</evidence>
<dbReference type="PROSITE" id="PS00198">
    <property type="entry name" value="4FE4S_FER_1"/>
    <property type="match status" value="1"/>
</dbReference>
<keyword evidence="3" id="KW-0819">tRNA processing</keyword>
<dbReference type="SMART" id="SM00567">
    <property type="entry name" value="EZ_HEAT"/>
    <property type="match status" value="2"/>
</dbReference>
<dbReference type="InterPro" id="IPR017900">
    <property type="entry name" value="4Fe4S_Fe_S_CS"/>
</dbReference>
<evidence type="ECO:0000256" key="8">
    <source>
        <dbReference type="ARBA" id="ARBA00023014"/>
    </source>
</evidence>
<dbReference type="GO" id="GO:0051539">
    <property type="term" value="F:4 iron, 4 sulfur cluster binding"/>
    <property type="evidence" value="ECO:0007669"/>
    <property type="project" value="UniProtKB-KW"/>
</dbReference>
<dbReference type="NCBIfam" id="TIGR00276">
    <property type="entry name" value="tRNA epoxyqueuosine(34) reductase QueG"/>
    <property type="match status" value="1"/>
</dbReference>
<dbReference type="STRING" id="112248.SAMN05444392_102365"/>
<keyword evidence="4" id="KW-0479">Metal-binding</keyword>
<keyword evidence="8" id="KW-0411">Iron-sulfur</keyword>
<keyword evidence="9" id="KW-0175">Coiled coil</keyword>
<evidence type="ECO:0000256" key="4">
    <source>
        <dbReference type="ARBA" id="ARBA00022723"/>
    </source>
</evidence>
<gene>
    <name evidence="11" type="ORF">SAMN05444392_102365</name>
</gene>
<evidence type="ECO:0000256" key="7">
    <source>
        <dbReference type="ARBA" id="ARBA00023004"/>
    </source>
</evidence>